<evidence type="ECO:0000259" key="1">
    <source>
        <dbReference type="Pfam" id="PF12146"/>
    </source>
</evidence>
<accession>A0ABY8FDN4</accession>
<protein>
    <submittedName>
        <fullName evidence="2">Alpha/beta hydrolase</fullName>
    </submittedName>
</protein>
<evidence type="ECO:0000313" key="3">
    <source>
        <dbReference type="Proteomes" id="UP001321526"/>
    </source>
</evidence>
<sequence length="329" mass="35318">MHTPTIILCGVVVSLAAAVAWLWCWPPRTTAGGLDYAGVTDALEPAPLVHFTARDGNELDYRAYPDGDARTLAIVLHGSGADSRYLEPMARTLAEQGVAHVVTPDIRGHGRRPARRGDVDDVEQPQRDLADLIEHLRGQWPVDRVVLIGHSSGGGLAVRMAGGRFAGLVDGYVLLAPYLGHKAPTSRAGAGGWAQANVGRIVLIEIVSRFGLDSAAGCNVVRFNIPESRRDEYSTPAYSYRLQQAMEPRDWRQDLAAIEVPALLLVGAEDESMHPDAYGPAVADHFGGAVEVLDGVGHLGIVRAEPAIEHAARFIRRLATDAMAKPDTP</sequence>
<dbReference type="InterPro" id="IPR050228">
    <property type="entry name" value="Carboxylesterase_BioH"/>
</dbReference>
<dbReference type="Gene3D" id="3.40.50.1820">
    <property type="entry name" value="alpha/beta hydrolase"/>
    <property type="match status" value="1"/>
</dbReference>
<feature type="domain" description="Serine aminopeptidase S33" evidence="1">
    <location>
        <begin position="69"/>
        <end position="277"/>
    </location>
</feature>
<keyword evidence="2" id="KW-0378">Hydrolase</keyword>
<proteinExistence type="predicted"/>
<dbReference type="RefSeq" id="WP_282235750.1">
    <property type="nucleotide sequence ID" value="NZ_CP035631.1"/>
</dbReference>
<dbReference type="PANTHER" id="PTHR43194">
    <property type="entry name" value="HYDROLASE ALPHA/BETA FOLD FAMILY"/>
    <property type="match status" value="1"/>
</dbReference>
<keyword evidence="3" id="KW-1185">Reference proteome</keyword>
<dbReference type="InterPro" id="IPR022742">
    <property type="entry name" value="Hydrolase_4"/>
</dbReference>
<gene>
    <name evidence="2" type="ORF">EVC62_03630</name>
</gene>
<dbReference type="Proteomes" id="UP001321526">
    <property type="component" value="Chromosome"/>
</dbReference>
<dbReference type="GO" id="GO:0016787">
    <property type="term" value="F:hydrolase activity"/>
    <property type="evidence" value="ECO:0007669"/>
    <property type="project" value="UniProtKB-KW"/>
</dbReference>
<reference evidence="2 3" key="1">
    <citation type="submission" date="2019-01" db="EMBL/GenBank/DDBJ databases">
        <title>Genome sequence of Salinicola endophyticus REST5.</title>
        <authorList>
            <person name="Nascimento F.X."/>
        </authorList>
    </citation>
    <scope>NUCLEOTIDE SEQUENCE [LARGE SCALE GENOMIC DNA]</scope>
    <source>
        <strain evidence="2 3">REST5</strain>
    </source>
</reference>
<name>A0ABY8FDN4_9GAMM</name>
<organism evidence="2 3">
    <name type="scientific">Salinicola endophyticus</name>
    <dbReference type="NCBI Taxonomy" id="1949083"/>
    <lineage>
        <taxon>Bacteria</taxon>
        <taxon>Pseudomonadati</taxon>
        <taxon>Pseudomonadota</taxon>
        <taxon>Gammaproteobacteria</taxon>
        <taxon>Oceanospirillales</taxon>
        <taxon>Halomonadaceae</taxon>
        <taxon>Salinicola</taxon>
    </lineage>
</organism>
<dbReference type="EMBL" id="CP035631">
    <property type="protein sequence ID" value="WFF40662.1"/>
    <property type="molecule type" value="Genomic_DNA"/>
</dbReference>
<dbReference type="PANTHER" id="PTHR43194:SF2">
    <property type="entry name" value="PEROXISOMAL MEMBRANE PROTEIN LPX1"/>
    <property type="match status" value="1"/>
</dbReference>
<evidence type="ECO:0000313" key="2">
    <source>
        <dbReference type="EMBL" id="WFF40662.1"/>
    </source>
</evidence>
<dbReference type="Pfam" id="PF12146">
    <property type="entry name" value="Hydrolase_4"/>
    <property type="match status" value="1"/>
</dbReference>
<dbReference type="SUPFAM" id="SSF53474">
    <property type="entry name" value="alpha/beta-Hydrolases"/>
    <property type="match status" value="1"/>
</dbReference>
<dbReference type="InterPro" id="IPR029058">
    <property type="entry name" value="AB_hydrolase_fold"/>
</dbReference>